<reference evidence="1" key="1">
    <citation type="submission" date="2021-06" db="EMBL/GenBank/DDBJ databases">
        <authorList>
            <person name="Kallberg Y."/>
            <person name="Tangrot J."/>
            <person name="Rosling A."/>
        </authorList>
    </citation>
    <scope>NUCLEOTIDE SEQUENCE</scope>
    <source>
        <strain evidence="1">IL203A</strain>
    </source>
</reference>
<dbReference type="EMBL" id="CAJVPU010018008">
    <property type="protein sequence ID" value="CAG8663095.1"/>
    <property type="molecule type" value="Genomic_DNA"/>
</dbReference>
<proteinExistence type="predicted"/>
<accession>A0ACA9NPM2</accession>
<keyword evidence="2" id="KW-1185">Reference proteome</keyword>
<gene>
    <name evidence="1" type="ORF">DHETER_LOCUS9844</name>
</gene>
<sequence>HDDSKVYKFDSEIDWSKNTSWVRLGDGTLKYRNVALKPVDFEKGGNKQIKNFLNHYYLRNPDKKLNKCFKYVIVKQPGIKDVAMRMRLVDEFDPNVHEIDAMHYLKKESTFLSVCLDMEVEDIEIYIKQKIDKYCNPQMLSNYVNAM</sequence>
<comment type="caution">
    <text evidence="1">The sequence shown here is derived from an EMBL/GenBank/DDBJ whole genome shotgun (WGS) entry which is preliminary data.</text>
</comment>
<evidence type="ECO:0000313" key="1">
    <source>
        <dbReference type="EMBL" id="CAG8663095.1"/>
    </source>
</evidence>
<evidence type="ECO:0000313" key="2">
    <source>
        <dbReference type="Proteomes" id="UP000789702"/>
    </source>
</evidence>
<organism evidence="1 2">
    <name type="scientific">Dentiscutata heterogama</name>
    <dbReference type="NCBI Taxonomy" id="1316150"/>
    <lineage>
        <taxon>Eukaryota</taxon>
        <taxon>Fungi</taxon>
        <taxon>Fungi incertae sedis</taxon>
        <taxon>Mucoromycota</taxon>
        <taxon>Glomeromycotina</taxon>
        <taxon>Glomeromycetes</taxon>
        <taxon>Diversisporales</taxon>
        <taxon>Gigasporaceae</taxon>
        <taxon>Dentiscutata</taxon>
    </lineage>
</organism>
<feature type="non-terminal residue" evidence="1">
    <location>
        <position position="1"/>
    </location>
</feature>
<protein>
    <submittedName>
        <fullName evidence="1">5719_t:CDS:1</fullName>
    </submittedName>
</protein>
<dbReference type="Proteomes" id="UP000789702">
    <property type="component" value="Unassembled WGS sequence"/>
</dbReference>
<name>A0ACA9NPM2_9GLOM</name>